<reference evidence="1 2" key="1">
    <citation type="submission" date="2023-05" db="EMBL/GenBank/DDBJ databases">
        <title>Microbacterium dauci sp.nov., Isolated from Carrot Rhizosphere Soil.</title>
        <authorList>
            <person name="Xiao Z."/>
            <person name="Zheng J."/>
        </authorList>
    </citation>
    <scope>NUCLEOTIDE SEQUENCE [LARGE SCALE GENOMIC DNA]</scope>
    <source>
        <strain evidence="1 2">LX3-4</strain>
    </source>
</reference>
<dbReference type="RefSeq" id="WP_283715684.1">
    <property type="nucleotide sequence ID" value="NZ_JASJND010000004.1"/>
</dbReference>
<proteinExistence type="predicted"/>
<evidence type="ECO:0000313" key="2">
    <source>
        <dbReference type="Proteomes" id="UP001321481"/>
    </source>
</evidence>
<name>A0ABT6ZD81_9MICO</name>
<evidence type="ECO:0000313" key="1">
    <source>
        <dbReference type="EMBL" id="MDJ1114114.1"/>
    </source>
</evidence>
<gene>
    <name evidence="1" type="ORF">QNI14_06585</name>
</gene>
<comment type="caution">
    <text evidence="1">The sequence shown here is derived from an EMBL/GenBank/DDBJ whole genome shotgun (WGS) entry which is preliminary data.</text>
</comment>
<organism evidence="1 2">
    <name type="scientific">Microbacterium dauci</name>
    <dbReference type="NCBI Taxonomy" id="3048008"/>
    <lineage>
        <taxon>Bacteria</taxon>
        <taxon>Bacillati</taxon>
        <taxon>Actinomycetota</taxon>
        <taxon>Actinomycetes</taxon>
        <taxon>Micrococcales</taxon>
        <taxon>Microbacteriaceae</taxon>
        <taxon>Microbacterium</taxon>
    </lineage>
</organism>
<dbReference type="Proteomes" id="UP001321481">
    <property type="component" value="Unassembled WGS sequence"/>
</dbReference>
<protein>
    <submittedName>
        <fullName evidence="1">Uncharacterized protein</fullName>
    </submittedName>
</protein>
<dbReference type="EMBL" id="JASJND010000004">
    <property type="protein sequence ID" value="MDJ1114114.1"/>
    <property type="molecule type" value="Genomic_DNA"/>
</dbReference>
<sequence>MTTVDGGTPKGRRVRITMLALLGAAVVALAAWQVVAHGSLSAVRIAVDAAPVQCDGAEVGLYPGITDDPFQDDVQQPLIVLEDGMRCSIRFAVVNDGWVDAAIEVAGLPMLADDMAWPLTAVMVNPNGQTRLPDNESAAEFAIEGLHVLPTERLGFTAIVDYDAAKTENVAQCTRFSAEPIYVRVNVLGVTRDIRAAPETPVWYASGTNAECDL</sequence>
<accession>A0ABT6ZD81</accession>
<keyword evidence="2" id="KW-1185">Reference proteome</keyword>